<evidence type="ECO:0008006" key="3">
    <source>
        <dbReference type="Google" id="ProtNLM"/>
    </source>
</evidence>
<accession>A0A371GD21</accession>
<dbReference type="AlphaFoldDB" id="A0A371GD21"/>
<dbReference type="OrthoDB" id="1740536at2759"/>
<evidence type="ECO:0000313" key="1">
    <source>
        <dbReference type="EMBL" id="RDX88458.1"/>
    </source>
</evidence>
<dbReference type="Proteomes" id="UP000257109">
    <property type="component" value="Unassembled WGS sequence"/>
</dbReference>
<name>A0A371GD21_MUCPR</name>
<protein>
    <recommendedName>
        <fullName evidence="3">Retrotransposon gag domain-containing protein</fullName>
    </recommendedName>
</protein>
<reference evidence="1" key="1">
    <citation type="submission" date="2018-05" db="EMBL/GenBank/DDBJ databases">
        <title>Draft genome of Mucuna pruriens seed.</title>
        <authorList>
            <person name="Nnadi N.E."/>
            <person name="Vos R."/>
            <person name="Hasami M.H."/>
            <person name="Devisetty U.K."/>
            <person name="Aguiy J.C."/>
        </authorList>
    </citation>
    <scope>NUCLEOTIDE SEQUENCE [LARGE SCALE GENOMIC DNA]</scope>
    <source>
        <strain evidence="1">JCA_2017</strain>
    </source>
</reference>
<evidence type="ECO:0000313" key="2">
    <source>
        <dbReference type="Proteomes" id="UP000257109"/>
    </source>
</evidence>
<organism evidence="1 2">
    <name type="scientific">Mucuna pruriens</name>
    <name type="common">Velvet bean</name>
    <name type="synonym">Dolichos pruriens</name>
    <dbReference type="NCBI Taxonomy" id="157652"/>
    <lineage>
        <taxon>Eukaryota</taxon>
        <taxon>Viridiplantae</taxon>
        <taxon>Streptophyta</taxon>
        <taxon>Embryophyta</taxon>
        <taxon>Tracheophyta</taxon>
        <taxon>Spermatophyta</taxon>
        <taxon>Magnoliopsida</taxon>
        <taxon>eudicotyledons</taxon>
        <taxon>Gunneridae</taxon>
        <taxon>Pentapetalae</taxon>
        <taxon>rosids</taxon>
        <taxon>fabids</taxon>
        <taxon>Fabales</taxon>
        <taxon>Fabaceae</taxon>
        <taxon>Papilionoideae</taxon>
        <taxon>50 kb inversion clade</taxon>
        <taxon>NPAAA clade</taxon>
        <taxon>indigoferoid/millettioid clade</taxon>
        <taxon>Phaseoleae</taxon>
        <taxon>Mucuna</taxon>
    </lineage>
</organism>
<keyword evidence="2" id="KW-1185">Reference proteome</keyword>
<dbReference type="EMBL" id="QJKJ01005932">
    <property type="protein sequence ID" value="RDX88458.1"/>
    <property type="molecule type" value="Genomic_DNA"/>
</dbReference>
<gene>
    <name evidence="1" type="ORF">CR513_29944</name>
</gene>
<sequence>MGSNWNEWCEFHRAHDHSIEECQTLQMQIENLIQEGHLGRYVMRRGREGRAEQPTGRKEGQ</sequence>
<proteinExistence type="predicted"/>
<feature type="non-terminal residue" evidence="1">
    <location>
        <position position="1"/>
    </location>
</feature>
<comment type="caution">
    <text evidence="1">The sequence shown here is derived from an EMBL/GenBank/DDBJ whole genome shotgun (WGS) entry which is preliminary data.</text>
</comment>